<dbReference type="HOGENOM" id="CLU_047253_0_0_10"/>
<evidence type="ECO:0000256" key="1">
    <source>
        <dbReference type="SAM" id="SignalP"/>
    </source>
</evidence>
<evidence type="ECO:0000313" key="3">
    <source>
        <dbReference type="Proteomes" id="UP000005631"/>
    </source>
</evidence>
<dbReference type="Pfam" id="PF07396">
    <property type="entry name" value="Porin_O_P"/>
    <property type="match status" value="1"/>
</dbReference>
<dbReference type="Proteomes" id="UP000005631">
    <property type="component" value="Chromosome"/>
</dbReference>
<dbReference type="Gene3D" id="2.40.160.10">
    <property type="entry name" value="Porin"/>
    <property type="match status" value="1"/>
</dbReference>
<gene>
    <name evidence="2" type="ordered locus">Oweho_0053</name>
</gene>
<keyword evidence="1" id="KW-0732">Signal</keyword>
<dbReference type="InterPro" id="IPR023614">
    <property type="entry name" value="Porin_dom_sf"/>
</dbReference>
<name>G8R566_OWEHD</name>
<feature type="chain" id="PRO_5003515656" evidence="1">
    <location>
        <begin position="25"/>
        <end position="406"/>
    </location>
</feature>
<accession>G8R566</accession>
<dbReference type="OrthoDB" id="5442696at2"/>
<organism evidence="2 3">
    <name type="scientific">Owenweeksia hongkongensis (strain DSM 17368 / CIP 108786 / JCM 12287 / NRRL B-23963 / UST20020801)</name>
    <dbReference type="NCBI Taxonomy" id="926562"/>
    <lineage>
        <taxon>Bacteria</taxon>
        <taxon>Pseudomonadati</taxon>
        <taxon>Bacteroidota</taxon>
        <taxon>Flavobacteriia</taxon>
        <taxon>Flavobacteriales</taxon>
        <taxon>Owenweeksiaceae</taxon>
        <taxon>Owenweeksia</taxon>
    </lineage>
</organism>
<protein>
    <submittedName>
        <fullName evidence="2">Phosphate-selective porin</fullName>
    </submittedName>
</protein>
<reference evidence="2 3" key="1">
    <citation type="journal article" date="2012" name="Stand. Genomic Sci.">
        <title>Genome sequence of the orange-pigmented seawater bacterium Owenweeksia hongkongensis type strain (UST20020801(T)).</title>
        <authorList>
            <person name="Riedel T."/>
            <person name="Held B."/>
            <person name="Nolan M."/>
            <person name="Lucas S."/>
            <person name="Lapidus A."/>
            <person name="Tice H."/>
            <person name="Del Rio T.G."/>
            <person name="Cheng J.F."/>
            <person name="Han C."/>
            <person name="Tapia R."/>
            <person name="Goodwin L.A."/>
            <person name="Pitluck S."/>
            <person name="Liolios K."/>
            <person name="Mavromatis K."/>
            <person name="Pagani I."/>
            <person name="Ivanova N."/>
            <person name="Mikhailova N."/>
            <person name="Pati A."/>
            <person name="Chen A."/>
            <person name="Palaniappan K."/>
            <person name="Rohde M."/>
            <person name="Tindall B.J."/>
            <person name="Detter J.C."/>
            <person name="Goker M."/>
            <person name="Woyke T."/>
            <person name="Bristow J."/>
            <person name="Eisen J.A."/>
            <person name="Markowitz V."/>
            <person name="Hugenholtz P."/>
            <person name="Klenk H.P."/>
            <person name="Kyrpides N.C."/>
        </authorList>
    </citation>
    <scope>NUCLEOTIDE SEQUENCE</scope>
    <source>
        <strain evidence="3">DSM 17368 / JCM 12287 / NRRL B-23963</strain>
    </source>
</reference>
<keyword evidence="3" id="KW-1185">Reference proteome</keyword>
<evidence type="ECO:0000313" key="2">
    <source>
        <dbReference type="EMBL" id="AEV31077.1"/>
    </source>
</evidence>
<dbReference type="KEGG" id="oho:Oweho_0053"/>
<feature type="signal peptide" evidence="1">
    <location>
        <begin position="1"/>
        <end position="24"/>
    </location>
</feature>
<proteinExistence type="predicted"/>
<dbReference type="EMBL" id="CP003156">
    <property type="protein sequence ID" value="AEV31077.1"/>
    <property type="molecule type" value="Genomic_DNA"/>
</dbReference>
<dbReference type="STRING" id="926562.Oweho_0053"/>
<dbReference type="InterPro" id="IPR010870">
    <property type="entry name" value="Porin_O/P"/>
</dbReference>
<dbReference type="RefSeq" id="WP_014200438.1">
    <property type="nucleotide sequence ID" value="NC_016599.1"/>
</dbReference>
<sequence>MQILKAKSTLIFSIICLVTSNLFGQGDDSTVVKNPNAVQAKYGSKGFEFTTNDNRFKLQIQSRLQFRFATPSDQDPQTFDDYSEDYESVFKINRARFKIGGHAFQPWLKYYWEYDVSQSNLLDFRLMIEKWEWLNFKVGQWKVEFTRERFISSGKQQMVDRSILNRVFTVDRQQGIEVYGRLKGDGIADFNYWIGTFTGTGLGNGSNDDSHLMYFARGQWNFLGREVKFEGSDVDISEKPGGIIAVATVSNRSPYTRFSSGGGGSLPGFENGDDGQYRVNQLNIETAFVYKGFSWQSELHQKEITDRLSNASPEILHGYYGQAGYFFNQLIGWWPKPLELAARHAGYFPDRGASDRIQHETSLAANWFFAGHKNKLTMEISRFDAEDLNFDYQEQWRFRIQWDISI</sequence>
<dbReference type="eggNOG" id="COG3746">
    <property type="taxonomic scope" value="Bacteria"/>
</dbReference>
<dbReference type="AlphaFoldDB" id="G8R566"/>